<proteinExistence type="predicted"/>
<dbReference type="KEGG" id="tng:GSTEN00011504G001"/>
<protein>
    <submittedName>
        <fullName evidence="1">(spotted green pufferfish) hypothetical protein</fullName>
    </submittedName>
</protein>
<reference evidence="1" key="2">
    <citation type="submission" date="2004-02" db="EMBL/GenBank/DDBJ databases">
        <authorList>
            <consortium name="Genoscope"/>
            <consortium name="Whitehead Institute Centre for Genome Research"/>
        </authorList>
    </citation>
    <scope>NUCLEOTIDE SEQUENCE</scope>
</reference>
<organism evidence="1">
    <name type="scientific">Tetraodon nigroviridis</name>
    <name type="common">Spotted green pufferfish</name>
    <name type="synonym">Chelonodon nigroviridis</name>
    <dbReference type="NCBI Taxonomy" id="99883"/>
    <lineage>
        <taxon>Eukaryota</taxon>
        <taxon>Metazoa</taxon>
        <taxon>Chordata</taxon>
        <taxon>Craniata</taxon>
        <taxon>Vertebrata</taxon>
        <taxon>Euteleostomi</taxon>
        <taxon>Actinopterygii</taxon>
        <taxon>Neopterygii</taxon>
        <taxon>Teleostei</taxon>
        <taxon>Neoteleostei</taxon>
        <taxon>Acanthomorphata</taxon>
        <taxon>Eupercaria</taxon>
        <taxon>Tetraodontiformes</taxon>
        <taxon>Tetradontoidea</taxon>
        <taxon>Tetraodontidae</taxon>
        <taxon>Tetraodon</taxon>
    </lineage>
</organism>
<reference evidence="1" key="1">
    <citation type="journal article" date="2004" name="Nature">
        <title>Genome duplication in the teleost fish Tetraodon nigroviridis reveals the early vertebrate proto-karyotype.</title>
        <authorList>
            <person name="Jaillon O."/>
            <person name="Aury J.-M."/>
            <person name="Brunet F."/>
            <person name="Petit J.-L."/>
            <person name="Stange-Thomann N."/>
            <person name="Mauceli E."/>
            <person name="Bouneau L."/>
            <person name="Fischer C."/>
            <person name="Ozouf-Costaz C."/>
            <person name="Bernot A."/>
            <person name="Nicaud S."/>
            <person name="Jaffe D."/>
            <person name="Fisher S."/>
            <person name="Lutfalla G."/>
            <person name="Dossat C."/>
            <person name="Segurens B."/>
            <person name="Dasilva C."/>
            <person name="Salanoubat M."/>
            <person name="Levy M."/>
            <person name="Boudet N."/>
            <person name="Castellano S."/>
            <person name="Anthouard V."/>
            <person name="Jubin C."/>
            <person name="Castelli V."/>
            <person name="Katinka M."/>
            <person name="Vacherie B."/>
            <person name="Biemont C."/>
            <person name="Skalli Z."/>
            <person name="Cattolico L."/>
            <person name="Poulain J."/>
            <person name="De Berardinis V."/>
            <person name="Cruaud C."/>
            <person name="Duprat S."/>
            <person name="Brottier P."/>
            <person name="Coutanceau J.-P."/>
            <person name="Gouzy J."/>
            <person name="Parra G."/>
            <person name="Lardier G."/>
            <person name="Chapple C."/>
            <person name="McKernan K.J."/>
            <person name="McEwan P."/>
            <person name="Bosak S."/>
            <person name="Kellis M."/>
            <person name="Volff J.-N."/>
            <person name="Guigo R."/>
            <person name="Zody M.C."/>
            <person name="Mesirov J."/>
            <person name="Lindblad-Toh K."/>
            <person name="Birren B."/>
            <person name="Nusbaum C."/>
            <person name="Kahn D."/>
            <person name="Robinson-Rechavi M."/>
            <person name="Laudet V."/>
            <person name="Schachter V."/>
            <person name="Quetier F."/>
            <person name="Saurin W."/>
            <person name="Scarpelli C."/>
            <person name="Wincker P."/>
            <person name="Lander E.S."/>
            <person name="Weissenbach J."/>
            <person name="Roest Crollius H."/>
        </authorList>
    </citation>
    <scope>NUCLEOTIDE SEQUENCE [LARGE SCALE GENOMIC DNA]</scope>
</reference>
<comment type="caution">
    <text evidence="1">The sequence shown here is derived from an EMBL/GenBank/DDBJ whole genome shotgun (WGS) entry which is preliminary data.</text>
</comment>
<gene>
    <name evidence="1" type="ORF">GSTENG00011504001</name>
</gene>
<name>Q4SWG4_TETNG</name>
<evidence type="ECO:0000313" key="1">
    <source>
        <dbReference type="EMBL" id="CAF95018.1"/>
    </source>
</evidence>
<dbReference type="EMBL" id="CAAE01013623">
    <property type="protein sequence ID" value="CAF95018.1"/>
    <property type="molecule type" value="Genomic_DNA"/>
</dbReference>
<dbReference type="AlphaFoldDB" id="Q4SWG4"/>
<sequence length="56" mass="6229">MELAQAWPTVPWQRQAPSVISRNICSPSTTDAHVALQQLSHHVPYQVLPPNGGERK</sequence>
<accession>Q4SWG4</accession>